<evidence type="ECO:0000256" key="4">
    <source>
        <dbReference type="ARBA" id="ARBA00022490"/>
    </source>
</evidence>
<keyword evidence="6 11" id="KW-0547">Nucleotide-binding</keyword>
<evidence type="ECO:0000256" key="7">
    <source>
        <dbReference type="ARBA" id="ARBA00022777"/>
    </source>
</evidence>
<dbReference type="CDD" id="cd04254">
    <property type="entry name" value="AAK_UMPK-PyrH-Ec"/>
    <property type="match status" value="1"/>
</dbReference>
<dbReference type="AlphaFoldDB" id="A0A0F6CJZ0"/>
<comment type="function">
    <text evidence="11">Catalyzes the reversible phosphorylation of UMP to UDP.</text>
</comment>
<evidence type="ECO:0000256" key="11">
    <source>
        <dbReference type="HAMAP-Rule" id="MF_01220"/>
    </source>
</evidence>
<feature type="binding site" evidence="11">
    <location>
        <begin position="9"/>
        <end position="12"/>
    </location>
    <ligand>
        <name>ATP</name>
        <dbReference type="ChEBI" id="CHEBI:30616"/>
    </ligand>
</feature>
<protein>
    <recommendedName>
        <fullName evidence="11">Uridylate kinase</fullName>
        <shortName evidence="11">UK</shortName>
        <ecNumber evidence="11">2.7.4.22</ecNumber>
    </recommendedName>
    <alternativeName>
        <fullName evidence="11">Uridine monophosphate kinase</fullName>
        <shortName evidence="11">UMP kinase</shortName>
        <shortName evidence="11">UMPK</shortName>
    </alternativeName>
</protein>
<dbReference type="Pfam" id="PF00696">
    <property type="entry name" value="AA_kinase"/>
    <property type="match status" value="1"/>
</dbReference>
<evidence type="ECO:0000313" key="14">
    <source>
        <dbReference type="Proteomes" id="UP000018735"/>
    </source>
</evidence>
<dbReference type="EC" id="2.7.4.22" evidence="11"/>
<comment type="subunit">
    <text evidence="11">Homohexamer.</text>
</comment>
<evidence type="ECO:0000256" key="1">
    <source>
        <dbReference type="ARBA" id="ARBA00004496"/>
    </source>
</evidence>
<keyword evidence="4 11" id="KW-0963">Cytoplasm</keyword>
<comment type="similarity">
    <text evidence="3 11">Belongs to the UMP kinase family.</text>
</comment>
<evidence type="ECO:0000259" key="12">
    <source>
        <dbReference type="Pfam" id="PF00696"/>
    </source>
</evidence>
<dbReference type="NCBIfam" id="TIGR02075">
    <property type="entry name" value="pyrH_bact"/>
    <property type="match status" value="1"/>
</dbReference>
<sequence>MQKPNIIIKISGASLQDKNSNDCYSYQRINSLADQLKSLAKKYNIGLIVGGGNIFRGKLAKDFGVEINKADYIGMLATVINSTLLESKLQSLGLKTKVLSALEVKGLTNEINPKSLAEVFSDCQIAFFSGGTGNSHFTTDTATVLRAIQINAQLVLIGKDGVDGVYTDDPKKNKKAKFIEQITYQQALNDQLRVMDLTAFSLAKDHNLKLLIFNIEAEQSIIKTIENKNKHTKITN</sequence>
<dbReference type="HAMAP" id="MF_01220_B">
    <property type="entry name" value="PyrH_B"/>
    <property type="match status" value="1"/>
</dbReference>
<dbReference type="PANTHER" id="PTHR42833:SF4">
    <property type="entry name" value="URIDYLATE KINASE PUMPKIN, CHLOROPLASTIC"/>
    <property type="match status" value="1"/>
</dbReference>
<dbReference type="GO" id="GO:0033862">
    <property type="term" value="F:UMP kinase activity"/>
    <property type="evidence" value="ECO:0007669"/>
    <property type="project" value="UniProtKB-EC"/>
</dbReference>
<feature type="binding site" evidence="11">
    <location>
        <position position="169"/>
    </location>
    <ligand>
        <name>ATP</name>
        <dbReference type="ChEBI" id="CHEBI:30616"/>
    </ligand>
</feature>
<feature type="binding site" evidence="11">
    <location>
        <position position="52"/>
    </location>
    <ligand>
        <name>ATP</name>
        <dbReference type="ChEBI" id="CHEBI:30616"/>
    </ligand>
</feature>
<dbReference type="RefSeq" id="WP_011113318.1">
    <property type="nucleotide sequence ID" value="NC_023030.2"/>
</dbReference>
<keyword evidence="7 11" id="KW-0418">Kinase</keyword>
<dbReference type="EMBL" id="CP006916">
    <property type="protein sequence ID" value="AHB99412.1"/>
    <property type="molecule type" value="Genomic_DNA"/>
</dbReference>
<evidence type="ECO:0000256" key="8">
    <source>
        <dbReference type="ARBA" id="ARBA00022840"/>
    </source>
</evidence>
<proteinExistence type="inferred from homology"/>
<dbReference type="Proteomes" id="UP000018735">
    <property type="component" value="Chromosome"/>
</dbReference>
<evidence type="ECO:0000256" key="2">
    <source>
        <dbReference type="ARBA" id="ARBA00004791"/>
    </source>
</evidence>
<dbReference type="UniPathway" id="UPA00159">
    <property type="reaction ID" value="UER00275"/>
</dbReference>
<dbReference type="GeneID" id="93509909"/>
<evidence type="ECO:0000256" key="5">
    <source>
        <dbReference type="ARBA" id="ARBA00022679"/>
    </source>
</evidence>
<dbReference type="HOGENOM" id="CLU_033861_0_1_14"/>
<dbReference type="PANTHER" id="PTHR42833">
    <property type="entry name" value="URIDYLATE KINASE"/>
    <property type="match status" value="1"/>
</dbReference>
<feature type="binding site" evidence="11">
    <location>
        <position position="56"/>
    </location>
    <ligand>
        <name>ATP</name>
        <dbReference type="ChEBI" id="CHEBI:30616"/>
    </ligand>
</feature>
<keyword evidence="9 11" id="KW-0665">Pyrimidine biosynthesis</keyword>
<feature type="domain" description="Aspartate/glutamate/uridylate kinase" evidence="12">
    <location>
        <begin position="6"/>
        <end position="214"/>
    </location>
</feature>
<dbReference type="SUPFAM" id="SSF53633">
    <property type="entry name" value="Carbamate kinase-like"/>
    <property type="match status" value="1"/>
</dbReference>
<feature type="binding site" evidence="11">
    <location>
        <begin position="132"/>
        <end position="139"/>
    </location>
    <ligand>
        <name>UMP</name>
        <dbReference type="ChEBI" id="CHEBI:57865"/>
    </ligand>
</feature>
<comment type="subcellular location">
    <subcellularLocation>
        <location evidence="1 11">Cytoplasm</location>
    </subcellularLocation>
</comment>
<dbReference type="InterPro" id="IPR001048">
    <property type="entry name" value="Asp/Glu/Uridylate_kinase"/>
</dbReference>
<accession>A0A0F6CJZ0</accession>
<dbReference type="GO" id="GO:0006225">
    <property type="term" value="P:UDP biosynthetic process"/>
    <property type="evidence" value="ECO:0007669"/>
    <property type="project" value="TreeGrafter"/>
</dbReference>
<evidence type="ECO:0000256" key="3">
    <source>
        <dbReference type="ARBA" id="ARBA00007614"/>
    </source>
</evidence>
<evidence type="ECO:0000313" key="13">
    <source>
        <dbReference type="EMBL" id="AHB99412.1"/>
    </source>
</evidence>
<comment type="activity regulation">
    <text evidence="11">Inhibited by UTP.</text>
</comment>
<dbReference type="KEGG" id="mgz:GCW_00480"/>
<evidence type="ECO:0000256" key="9">
    <source>
        <dbReference type="ARBA" id="ARBA00022975"/>
    </source>
</evidence>
<dbReference type="eggNOG" id="COG0528">
    <property type="taxonomic scope" value="Bacteria"/>
</dbReference>
<feature type="binding site" evidence="11">
    <location>
        <position position="71"/>
    </location>
    <ligand>
        <name>UMP</name>
        <dbReference type="ChEBI" id="CHEBI:57865"/>
    </ligand>
</feature>
<dbReference type="GO" id="GO:0005737">
    <property type="term" value="C:cytoplasm"/>
    <property type="evidence" value="ECO:0007669"/>
    <property type="project" value="UniProtKB-SubCell"/>
</dbReference>
<dbReference type="GO" id="GO:0005524">
    <property type="term" value="F:ATP binding"/>
    <property type="evidence" value="ECO:0007669"/>
    <property type="project" value="UniProtKB-KW"/>
</dbReference>
<comment type="caution">
    <text evidence="11">Lacks conserved residue(s) required for the propagation of feature annotation.</text>
</comment>
<feature type="binding site" evidence="11">
    <location>
        <position position="166"/>
    </location>
    <ligand>
        <name>ATP</name>
        <dbReference type="ChEBI" id="CHEBI:30616"/>
    </ligand>
</feature>
<evidence type="ECO:0000256" key="6">
    <source>
        <dbReference type="ARBA" id="ARBA00022741"/>
    </source>
</evidence>
<reference evidence="13 14" key="1">
    <citation type="journal article" date="2011" name="PLoS ONE">
        <title>Core proteome of the minimal cell: comparative proteomics of three mollicute species.</title>
        <authorList>
            <person name="Fisunov G.Y."/>
            <person name="Alexeev D.G."/>
            <person name="Bazaleev N.A."/>
            <person name="Ladygina V.G."/>
            <person name="Galyamina M.A."/>
            <person name="Kondratov I.G."/>
            <person name="Zhukova N.A."/>
            <person name="Serebryakova M.V."/>
            <person name="Demina I.A."/>
            <person name="Govorun V.M."/>
        </authorList>
    </citation>
    <scope>NUCLEOTIDE SEQUENCE [LARGE SCALE GENOMIC DNA]</scope>
    <source>
        <strain evidence="13 14">S6</strain>
    </source>
</reference>
<keyword evidence="5 11" id="KW-0808">Transferase</keyword>
<gene>
    <name evidence="11 13" type="primary">pyrH</name>
    <name evidence="13" type="ORF">GCW_00480</name>
</gene>
<dbReference type="InterPro" id="IPR011817">
    <property type="entry name" value="Uridylate_kinase"/>
</dbReference>
<dbReference type="InterPro" id="IPR015963">
    <property type="entry name" value="Uridylate_kinase_bac"/>
</dbReference>
<feature type="binding site" evidence="11">
    <location>
        <position position="51"/>
    </location>
    <ligand>
        <name>UMP</name>
        <dbReference type="ChEBI" id="CHEBI:57865"/>
    </ligand>
</feature>
<organism evidence="13 14">
    <name type="scientific">Mycoplasmoides gallisepticum S6</name>
    <dbReference type="NCBI Taxonomy" id="1006581"/>
    <lineage>
        <taxon>Bacteria</taxon>
        <taxon>Bacillati</taxon>
        <taxon>Mycoplasmatota</taxon>
        <taxon>Mycoplasmoidales</taxon>
        <taxon>Mycoplasmoidaceae</taxon>
        <taxon>Mycoplasmoides</taxon>
    </lineage>
</organism>
<comment type="pathway">
    <text evidence="2 11">Pyrimidine metabolism; CTP biosynthesis via de novo pathway; UDP from UMP (UMPK route): step 1/1.</text>
</comment>
<dbReference type="InterPro" id="IPR036393">
    <property type="entry name" value="AceGlu_kinase-like_sf"/>
</dbReference>
<dbReference type="PIRSF" id="PIRSF005650">
    <property type="entry name" value="Uridylate_kin"/>
    <property type="match status" value="1"/>
</dbReference>
<evidence type="ECO:0000256" key="10">
    <source>
        <dbReference type="ARBA" id="ARBA00047767"/>
    </source>
</evidence>
<keyword evidence="8 11" id="KW-0067">ATP-binding</keyword>
<name>A0A0F6CJZ0_MYCGL</name>
<dbReference type="Gene3D" id="3.40.1160.10">
    <property type="entry name" value="Acetylglutamate kinase-like"/>
    <property type="match status" value="1"/>
</dbReference>
<comment type="catalytic activity">
    <reaction evidence="10 11">
        <text>UMP + ATP = UDP + ADP</text>
        <dbReference type="Rhea" id="RHEA:24400"/>
        <dbReference type="ChEBI" id="CHEBI:30616"/>
        <dbReference type="ChEBI" id="CHEBI:57865"/>
        <dbReference type="ChEBI" id="CHEBI:58223"/>
        <dbReference type="ChEBI" id="CHEBI:456216"/>
        <dbReference type="EC" id="2.7.4.22"/>
    </reaction>
</comment>
<dbReference type="SMR" id="A0A0F6CJZ0"/>
<dbReference type="GO" id="GO:0044210">
    <property type="term" value="P:'de novo' CTP biosynthetic process"/>
    <property type="evidence" value="ECO:0007669"/>
    <property type="project" value="UniProtKB-UniRule"/>
</dbReference>